<dbReference type="Proteomes" id="UP000828390">
    <property type="component" value="Unassembled WGS sequence"/>
</dbReference>
<reference evidence="1" key="2">
    <citation type="submission" date="2020-11" db="EMBL/GenBank/DDBJ databases">
        <authorList>
            <person name="McCartney M.A."/>
            <person name="Auch B."/>
            <person name="Kono T."/>
            <person name="Mallez S."/>
            <person name="Becker A."/>
            <person name="Gohl D.M."/>
            <person name="Silverstein K.A.T."/>
            <person name="Koren S."/>
            <person name="Bechman K.B."/>
            <person name="Herman A."/>
            <person name="Abrahante J.E."/>
            <person name="Garbe J."/>
        </authorList>
    </citation>
    <scope>NUCLEOTIDE SEQUENCE</scope>
    <source>
        <strain evidence="1">Duluth1</strain>
        <tissue evidence="1">Whole animal</tissue>
    </source>
</reference>
<sequence length="89" mass="10216">MGDFNAKIGSRNRGYEEIMWKQGFVTRSSEEVFSFTEGKIRQLGCHQTCQRRTRLTTCASQGSFVALFRMNVSIDEQTWLRTIISSSPD</sequence>
<dbReference type="EMBL" id="JAIWYP010000003">
    <property type="protein sequence ID" value="KAH3847706.1"/>
    <property type="molecule type" value="Genomic_DNA"/>
</dbReference>
<evidence type="ECO:0000313" key="1">
    <source>
        <dbReference type="EMBL" id="KAH3847706.1"/>
    </source>
</evidence>
<evidence type="ECO:0000313" key="2">
    <source>
        <dbReference type="Proteomes" id="UP000828390"/>
    </source>
</evidence>
<accession>A0A9D4KZD9</accession>
<name>A0A9D4KZD9_DREPO</name>
<dbReference type="AlphaFoldDB" id="A0A9D4KZD9"/>
<protein>
    <recommendedName>
        <fullName evidence="3">Craniofacial development protein 2-like</fullName>
    </recommendedName>
</protein>
<comment type="caution">
    <text evidence="1">The sequence shown here is derived from an EMBL/GenBank/DDBJ whole genome shotgun (WGS) entry which is preliminary data.</text>
</comment>
<organism evidence="1 2">
    <name type="scientific">Dreissena polymorpha</name>
    <name type="common">Zebra mussel</name>
    <name type="synonym">Mytilus polymorpha</name>
    <dbReference type="NCBI Taxonomy" id="45954"/>
    <lineage>
        <taxon>Eukaryota</taxon>
        <taxon>Metazoa</taxon>
        <taxon>Spiralia</taxon>
        <taxon>Lophotrochozoa</taxon>
        <taxon>Mollusca</taxon>
        <taxon>Bivalvia</taxon>
        <taxon>Autobranchia</taxon>
        <taxon>Heteroconchia</taxon>
        <taxon>Euheterodonta</taxon>
        <taxon>Imparidentia</taxon>
        <taxon>Neoheterodontei</taxon>
        <taxon>Myida</taxon>
        <taxon>Dreissenoidea</taxon>
        <taxon>Dreissenidae</taxon>
        <taxon>Dreissena</taxon>
    </lineage>
</organism>
<evidence type="ECO:0008006" key="3">
    <source>
        <dbReference type="Google" id="ProtNLM"/>
    </source>
</evidence>
<keyword evidence="2" id="KW-1185">Reference proteome</keyword>
<gene>
    <name evidence="1" type="ORF">DPMN_090037</name>
</gene>
<reference evidence="1" key="1">
    <citation type="journal article" date="2019" name="bioRxiv">
        <title>The Genome of the Zebra Mussel, Dreissena polymorpha: A Resource for Invasive Species Research.</title>
        <authorList>
            <person name="McCartney M.A."/>
            <person name="Auch B."/>
            <person name="Kono T."/>
            <person name="Mallez S."/>
            <person name="Zhang Y."/>
            <person name="Obille A."/>
            <person name="Becker A."/>
            <person name="Abrahante J.E."/>
            <person name="Garbe J."/>
            <person name="Badalamenti J.P."/>
            <person name="Herman A."/>
            <person name="Mangelson H."/>
            <person name="Liachko I."/>
            <person name="Sullivan S."/>
            <person name="Sone E.D."/>
            <person name="Koren S."/>
            <person name="Silverstein K.A.T."/>
            <person name="Beckman K.B."/>
            <person name="Gohl D.M."/>
        </authorList>
    </citation>
    <scope>NUCLEOTIDE SEQUENCE</scope>
    <source>
        <strain evidence="1">Duluth1</strain>
        <tissue evidence="1">Whole animal</tissue>
    </source>
</reference>
<proteinExistence type="predicted"/>